<feature type="signal peptide" evidence="2">
    <location>
        <begin position="1"/>
        <end position="20"/>
    </location>
</feature>
<reference evidence="4 5" key="1">
    <citation type="submission" date="2019-03" db="EMBL/GenBank/DDBJ databases">
        <authorList>
            <person name="Gaulin E."/>
            <person name="Dumas B."/>
        </authorList>
    </citation>
    <scope>NUCLEOTIDE SEQUENCE [LARGE SCALE GENOMIC DNA]</scope>
    <source>
        <strain evidence="4">CBS 568.67</strain>
    </source>
</reference>
<organism evidence="4 5">
    <name type="scientific">Aphanomyces stellatus</name>
    <dbReference type="NCBI Taxonomy" id="120398"/>
    <lineage>
        <taxon>Eukaryota</taxon>
        <taxon>Sar</taxon>
        <taxon>Stramenopiles</taxon>
        <taxon>Oomycota</taxon>
        <taxon>Saprolegniomycetes</taxon>
        <taxon>Saprolegniales</taxon>
        <taxon>Verrucalvaceae</taxon>
        <taxon>Aphanomyces</taxon>
    </lineage>
</organism>
<feature type="compositionally biased region" description="Acidic residues" evidence="1">
    <location>
        <begin position="87"/>
        <end position="98"/>
    </location>
</feature>
<keyword evidence="5" id="KW-1185">Reference proteome</keyword>
<feature type="chain" id="PRO_5036355587" evidence="2">
    <location>
        <begin position="21"/>
        <end position="119"/>
    </location>
</feature>
<feature type="compositionally biased region" description="Polar residues" evidence="1">
    <location>
        <begin position="71"/>
        <end position="86"/>
    </location>
</feature>
<dbReference type="AlphaFoldDB" id="A0A485LDX6"/>
<evidence type="ECO:0000256" key="1">
    <source>
        <dbReference type="SAM" id="MobiDB-lite"/>
    </source>
</evidence>
<reference evidence="3" key="2">
    <citation type="submission" date="2019-06" db="EMBL/GenBank/DDBJ databases">
        <title>Genomics analysis of Aphanomyces spp. identifies a new class of oomycete effector associated with host adaptation.</title>
        <authorList>
            <person name="Gaulin E."/>
        </authorList>
    </citation>
    <scope>NUCLEOTIDE SEQUENCE</scope>
    <source>
        <strain evidence="3">CBS 578.67</strain>
    </source>
</reference>
<evidence type="ECO:0000313" key="4">
    <source>
        <dbReference type="EMBL" id="VFT96011.1"/>
    </source>
</evidence>
<name>A0A485LDX6_9STRA</name>
<evidence type="ECO:0000256" key="2">
    <source>
        <dbReference type="SAM" id="SignalP"/>
    </source>
</evidence>
<feature type="region of interest" description="Disordered" evidence="1">
    <location>
        <begin position="69"/>
        <end position="119"/>
    </location>
</feature>
<protein>
    <submittedName>
        <fullName evidence="4">Aste57867_19291 protein</fullName>
    </submittedName>
</protein>
<sequence>MKTAFFALLVLCATAQTSTARLGRSMTQVDLVNQGALLDETQHKQFDLNDLDVDKDDESQNIVVQVKNMREPTSATGQIPINTDNADTSEVDLYDEDDTRASAPGQDDENYEAEEGGES</sequence>
<evidence type="ECO:0000313" key="5">
    <source>
        <dbReference type="Proteomes" id="UP000332933"/>
    </source>
</evidence>
<dbReference type="Proteomes" id="UP000332933">
    <property type="component" value="Unassembled WGS sequence"/>
</dbReference>
<dbReference type="EMBL" id="CAADRA010006509">
    <property type="protein sequence ID" value="VFT96011.1"/>
    <property type="molecule type" value="Genomic_DNA"/>
</dbReference>
<gene>
    <name evidence="4" type="primary">Aste57867_19291</name>
    <name evidence="3" type="ORF">As57867_019227</name>
    <name evidence="4" type="ORF">ASTE57867_19291</name>
</gene>
<feature type="compositionally biased region" description="Acidic residues" evidence="1">
    <location>
        <begin position="106"/>
        <end position="119"/>
    </location>
</feature>
<evidence type="ECO:0000313" key="3">
    <source>
        <dbReference type="EMBL" id="KAF0689240.1"/>
    </source>
</evidence>
<dbReference type="EMBL" id="VJMH01006488">
    <property type="protein sequence ID" value="KAF0689240.1"/>
    <property type="molecule type" value="Genomic_DNA"/>
</dbReference>
<proteinExistence type="predicted"/>
<accession>A0A485LDX6</accession>
<keyword evidence="2" id="KW-0732">Signal</keyword>